<dbReference type="GO" id="GO:0005783">
    <property type="term" value="C:endoplasmic reticulum"/>
    <property type="evidence" value="ECO:0000318"/>
    <property type="project" value="GO_Central"/>
</dbReference>
<dbReference type="InterPro" id="IPR011989">
    <property type="entry name" value="ARM-like"/>
</dbReference>
<proteinExistence type="predicted"/>
<dbReference type="InterPro" id="IPR050693">
    <property type="entry name" value="Hsp70_NEF-Inhibitors"/>
</dbReference>
<protein>
    <submittedName>
        <fullName evidence="1">Uncharacterized protein</fullName>
    </submittedName>
</protein>
<gene>
    <name evidence="1" type="ORF">NEMVEDRAFT_v1g246452</name>
</gene>
<dbReference type="AlphaFoldDB" id="A7SNV2"/>
<dbReference type="InParanoid" id="A7SNV2"/>
<evidence type="ECO:0000313" key="2">
    <source>
        <dbReference type="Proteomes" id="UP000001593"/>
    </source>
</evidence>
<dbReference type="PANTHER" id="PTHR19316:SF18">
    <property type="entry name" value="HSP70-BINDING PROTEIN 1"/>
    <property type="match status" value="1"/>
</dbReference>
<sequence>MAKEGGKTRVLADMKLLLESVADSEEERQNCSEAFAATATLLSQNSKLRVLFLSKTSFANKHEVILAYYYSFLHLGVAQDCFMDLGGLELFLGIAKNSEKEDMRKTALYILALAIENNSKSREALTKPKIFKLIKNYLNGKNTVIRTTAAFLLVCLSSNNGSAQDMVRDLKCLHKLCEMFKKQPAALLLPLPGSHSGSAKYREKRADPPCDYSVGSINFPVSSYLINTQPAINRSDVGDLGIVELLMKGMSINCNHSNTLDRFRMQSVIGLSSVVDGCDANQQRFLAIDGPAIMVQVLTCSQDPDFKRLATFVLHCCLVTPKGDSEVDEDDVLMLAAAGQAKQMCSLTRQAQRDPLQPDVDKGSLPGLPCQTPQVSHRGIASEQRLMETIRKQHELVSRLESKINDMELRAGLSRAGGESVKPSRAMRHRDYEHLVDTESNRNDACHTRQLQKQAINNTREITTQYEPNESANMHDQQSAIGKAPMITKQPKASNIRKGMSRIAETRVMAEERPMRKEQLDTETDESQGSVFSLARDAQEGSRGHHSLHEEQEIMELEEVQFRGRLGTLKELSIQGHQKSKIYEQTTIKETGPNEGRDRWISRRQTENEKTQRHNMEIRSKRVEVSTKDNAIENFPTQNTNHGRSAKMIDHNANISSYGNCCQGDTPSVRSVSTQCEFSYDSQDYDDYDGHHSGYASSSDDSSDYECGCSSDAEVVMITSCTLHKLCP</sequence>
<dbReference type="EMBL" id="DS469724">
    <property type="protein sequence ID" value="EDO34628.1"/>
    <property type="molecule type" value="Genomic_DNA"/>
</dbReference>
<name>A7SNV2_NEMVE</name>
<reference evidence="1 2" key="1">
    <citation type="journal article" date="2007" name="Science">
        <title>Sea anemone genome reveals ancestral eumetazoan gene repertoire and genomic organization.</title>
        <authorList>
            <person name="Putnam N.H."/>
            <person name="Srivastava M."/>
            <person name="Hellsten U."/>
            <person name="Dirks B."/>
            <person name="Chapman J."/>
            <person name="Salamov A."/>
            <person name="Terry A."/>
            <person name="Shapiro H."/>
            <person name="Lindquist E."/>
            <person name="Kapitonov V.V."/>
            <person name="Jurka J."/>
            <person name="Genikhovich G."/>
            <person name="Grigoriev I.V."/>
            <person name="Lucas S.M."/>
            <person name="Steele R.E."/>
            <person name="Finnerty J.R."/>
            <person name="Technau U."/>
            <person name="Martindale M.Q."/>
            <person name="Rokhsar D.S."/>
        </authorList>
    </citation>
    <scope>NUCLEOTIDE SEQUENCE [LARGE SCALE GENOMIC DNA]</scope>
    <source>
        <strain evidence="2">CH2 X CH6</strain>
    </source>
</reference>
<dbReference type="Gene3D" id="1.25.10.10">
    <property type="entry name" value="Leucine-rich Repeat Variant"/>
    <property type="match status" value="2"/>
</dbReference>
<keyword evidence="2" id="KW-1185">Reference proteome</keyword>
<dbReference type="GO" id="GO:0000774">
    <property type="term" value="F:adenyl-nucleotide exchange factor activity"/>
    <property type="evidence" value="ECO:0000318"/>
    <property type="project" value="GO_Central"/>
</dbReference>
<accession>A7SNV2</accession>
<organism evidence="1 2">
    <name type="scientific">Nematostella vectensis</name>
    <name type="common">Starlet sea anemone</name>
    <dbReference type="NCBI Taxonomy" id="45351"/>
    <lineage>
        <taxon>Eukaryota</taxon>
        <taxon>Metazoa</taxon>
        <taxon>Cnidaria</taxon>
        <taxon>Anthozoa</taxon>
        <taxon>Hexacorallia</taxon>
        <taxon>Actiniaria</taxon>
        <taxon>Edwardsiidae</taxon>
        <taxon>Nematostella</taxon>
    </lineage>
</organism>
<dbReference type="InterPro" id="IPR016024">
    <property type="entry name" value="ARM-type_fold"/>
</dbReference>
<dbReference type="SUPFAM" id="SSF48371">
    <property type="entry name" value="ARM repeat"/>
    <property type="match status" value="1"/>
</dbReference>
<dbReference type="STRING" id="45351.A7SNV2"/>
<evidence type="ECO:0000313" key="1">
    <source>
        <dbReference type="EMBL" id="EDO34628.1"/>
    </source>
</evidence>
<dbReference type="HOGENOM" id="CLU_380498_0_0_1"/>
<dbReference type="PANTHER" id="PTHR19316">
    <property type="entry name" value="PROTEIN FOLDING REGULATOR"/>
    <property type="match status" value="1"/>
</dbReference>
<dbReference type="Proteomes" id="UP000001593">
    <property type="component" value="Unassembled WGS sequence"/>
</dbReference>